<reference evidence="1 2" key="1">
    <citation type="submission" date="2013-03" db="EMBL/GenBank/DDBJ databases">
        <title>Whole genome shotgun sequencing of Clostridium sartagoforme AAU1.</title>
        <authorList>
            <person name="Joshi C.G."/>
            <person name="Duggirala S.M."/>
            <person name="Nathani N.M."/>
            <person name="Bhatt V.D."/>
            <person name="Patel A.K."/>
            <person name="Pandya P.R."/>
            <person name="KaPatel J.A."/>
        </authorList>
    </citation>
    <scope>NUCLEOTIDE SEQUENCE [LARGE SCALE GENOMIC DNA]</scope>
    <source>
        <strain evidence="1 2">AAU1</strain>
    </source>
</reference>
<dbReference type="PANTHER" id="PTHR43235">
    <property type="entry name" value="GLUTAMINE AMIDOTRANSFERASE PB2B2.05-RELATED"/>
    <property type="match status" value="1"/>
</dbReference>
<keyword evidence="2" id="KW-1185">Reference proteome</keyword>
<dbReference type="PANTHER" id="PTHR43235:SF1">
    <property type="entry name" value="GLUTAMINE AMIDOTRANSFERASE PB2B2.05-RELATED"/>
    <property type="match status" value="1"/>
</dbReference>
<organism evidence="1 2">
    <name type="scientific">Clostridium sartagoforme AAU1</name>
    <dbReference type="NCBI Taxonomy" id="1202534"/>
    <lineage>
        <taxon>Bacteria</taxon>
        <taxon>Bacillati</taxon>
        <taxon>Bacillota</taxon>
        <taxon>Clostridia</taxon>
        <taxon>Eubacteriales</taxon>
        <taxon>Clostridiaceae</taxon>
        <taxon>Clostridium</taxon>
    </lineage>
</organism>
<dbReference type="PATRIC" id="fig|1202534.3.peg.3704"/>
<dbReference type="AlphaFoldDB" id="R9BYM6"/>
<dbReference type="OrthoDB" id="9813383at2"/>
<sequence>MTKPIIGVTALFDDDRDSIWMLPSYLNVITDLGGIPVILPIIDNENDIRRIVSKFDGFVITGGQDVNPAIYNEKRAEYCGNINNGRDTTEQILIDEVLNLDKPLLAICRGFQLLNVYLGGTLYQDIKIEKNNNIESVHKQDKPYYVPSHKVKIKENSLLFNITGKEEILVNSMHHQAIKNLSTHLKVAAISEDEIIESAYMDNKKFVLGVQWHPELLYKNYEEQKIFLKNLCKTLYKA</sequence>
<dbReference type="PROSITE" id="PS51273">
    <property type="entry name" value="GATASE_TYPE_1"/>
    <property type="match status" value="1"/>
</dbReference>
<dbReference type="GO" id="GO:0006598">
    <property type="term" value="P:polyamine catabolic process"/>
    <property type="evidence" value="ECO:0007669"/>
    <property type="project" value="TreeGrafter"/>
</dbReference>
<dbReference type="InterPro" id="IPR011697">
    <property type="entry name" value="Peptidase_C26"/>
</dbReference>
<gene>
    <name evidence="1" type="ORF">A500_18587</name>
</gene>
<dbReference type="Gene3D" id="3.40.50.880">
    <property type="match status" value="1"/>
</dbReference>
<name>R9BYM6_9CLOT</name>
<dbReference type="Proteomes" id="UP000013988">
    <property type="component" value="Unassembled WGS sequence"/>
</dbReference>
<dbReference type="Pfam" id="PF07722">
    <property type="entry name" value="Peptidase_C26"/>
    <property type="match status" value="1"/>
</dbReference>
<proteinExistence type="predicted"/>
<dbReference type="GO" id="GO:0033969">
    <property type="term" value="F:gamma-glutamyl-gamma-aminobutyrate hydrolase activity"/>
    <property type="evidence" value="ECO:0007669"/>
    <property type="project" value="TreeGrafter"/>
</dbReference>
<dbReference type="InterPro" id="IPR029062">
    <property type="entry name" value="Class_I_gatase-like"/>
</dbReference>
<evidence type="ECO:0000313" key="1">
    <source>
        <dbReference type="EMBL" id="EOR20076.1"/>
    </source>
</evidence>
<dbReference type="RefSeq" id="WP_016208929.1">
    <property type="nucleotide sequence ID" value="NZ_ASRV01000225.1"/>
</dbReference>
<protein>
    <submittedName>
        <fullName evidence="1">Peptidase C26</fullName>
    </submittedName>
</protein>
<evidence type="ECO:0000313" key="2">
    <source>
        <dbReference type="Proteomes" id="UP000013988"/>
    </source>
</evidence>
<dbReference type="SUPFAM" id="SSF52317">
    <property type="entry name" value="Class I glutamine amidotransferase-like"/>
    <property type="match status" value="1"/>
</dbReference>
<comment type="caution">
    <text evidence="1">The sequence shown here is derived from an EMBL/GenBank/DDBJ whole genome shotgun (WGS) entry which is preliminary data.</text>
</comment>
<dbReference type="CDD" id="cd01745">
    <property type="entry name" value="GATase1_2"/>
    <property type="match status" value="1"/>
</dbReference>
<dbReference type="InterPro" id="IPR044668">
    <property type="entry name" value="PuuD-like"/>
</dbReference>
<accession>R9BYM6</accession>
<dbReference type="GO" id="GO:0005829">
    <property type="term" value="C:cytosol"/>
    <property type="evidence" value="ECO:0007669"/>
    <property type="project" value="TreeGrafter"/>
</dbReference>
<dbReference type="EMBL" id="ASRV01000225">
    <property type="protein sequence ID" value="EOR20076.1"/>
    <property type="molecule type" value="Genomic_DNA"/>
</dbReference>